<dbReference type="Pfam" id="PF10354">
    <property type="entry name" value="BMT5-like"/>
    <property type="match status" value="1"/>
</dbReference>
<dbReference type="InterPro" id="IPR029063">
    <property type="entry name" value="SAM-dependent_MTases_sf"/>
</dbReference>
<proteinExistence type="predicted"/>
<dbReference type="SUPFAM" id="SSF53335">
    <property type="entry name" value="S-adenosyl-L-methionine-dependent methyltransferases"/>
    <property type="match status" value="1"/>
</dbReference>
<feature type="region of interest" description="Disordered" evidence="1">
    <location>
        <begin position="19"/>
        <end position="44"/>
    </location>
</feature>
<comment type="caution">
    <text evidence="3">The sequence shown here is derived from an EMBL/GenBank/DDBJ whole genome shotgun (WGS) entry which is preliminary data.</text>
</comment>
<feature type="domain" description="25S rRNA (uridine-N(3))-methyltransferase BMT5-like" evidence="2">
    <location>
        <begin position="57"/>
        <end position="224"/>
    </location>
</feature>
<dbReference type="Proteomes" id="UP000193642">
    <property type="component" value="Unassembled WGS sequence"/>
</dbReference>
<dbReference type="AlphaFoldDB" id="A0A1Y2B0K3"/>
<evidence type="ECO:0000313" key="4">
    <source>
        <dbReference type="Proteomes" id="UP000193642"/>
    </source>
</evidence>
<accession>A0A1Y2B0K3</accession>
<dbReference type="STRING" id="329046.A0A1Y2B0K3"/>
<gene>
    <name evidence="3" type="ORF">BCR33DRAFT_596043</name>
</gene>
<dbReference type="GO" id="GO:0005737">
    <property type="term" value="C:cytoplasm"/>
    <property type="evidence" value="ECO:0007669"/>
    <property type="project" value="TreeGrafter"/>
</dbReference>
<dbReference type="Gene3D" id="3.40.50.150">
    <property type="entry name" value="Vaccinia Virus protein VP39"/>
    <property type="match status" value="1"/>
</dbReference>
<protein>
    <recommendedName>
        <fullName evidence="2">25S rRNA (uridine-N(3))-methyltransferase BMT5-like domain-containing protein</fullName>
    </recommendedName>
</protein>
<evidence type="ECO:0000259" key="2">
    <source>
        <dbReference type="Pfam" id="PF10354"/>
    </source>
</evidence>
<dbReference type="PANTHER" id="PTHR11538:SF26">
    <property type="entry name" value="FERREDOXIN-FOLD ANTICODON-BINDING DOMAIN-CONTAINING PROTEIN 1"/>
    <property type="match status" value="1"/>
</dbReference>
<keyword evidence="4" id="KW-1185">Reference proteome</keyword>
<dbReference type="GO" id="GO:0070475">
    <property type="term" value="P:rRNA base methylation"/>
    <property type="evidence" value="ECO:0007669"/>
    <property type="project" value="InterPro"/>
</dbReference>
<feature type="region of interest" description="Disordered" evidence="1">
    <location>
        <begin position="265"/>
        <end position="289"/>
    </location>
</feature>
<evidence type="ECO:0000256" key="1">
    <source>
        <dbReference type="SAM" id="MobiDB-lite"/>
    </source>
</evidence>
<dbReference type="PANTHER" id="PTHR11538">
    <property type="entry name" value="PHENYLALANYL-TRNA SYNTHETASE"/>
    <property type="match status" value="1"/>
</dbReference>
<organism evidence="3 4">
    <name type="scientific">Rhizoclosmatium globosum</name>
    <dbReference type="NCBI Taxonomy" id="329046"/>
    <lineage>
        <taxon>Eukaryota</taxon>
        <taxon>Fungi</taxon>
        <taxon>Fungi incertae sedis</taxon>
        <taxon>Chytridiomycota</taxon>
        <taxon>Chytridiomycota incertae sedis</taxon>
        <taxon>Chytridiomycetes</taxon>
        <taxon>Chytridiales</taxon>
        <taxon>Chytriomycetaceae</taxon>
        <taxon>Rhizoclosmatium</taxon>
    </lineage>
</organism>
<dbReference type="EMBL" id="MCGO01000095">
    <property type="protein sequence ID" value="ORY28378.1"/>
    <property type="molecule type" value="Genomic_DNA"/>
</dbReference>
<dbReference type="GO" id="GO:0070042">
    <property type="term" value="F:rRNA (uridine-N3-)-methyltransferase activity"/>
    <property type="evidence" value="ECO:0007669"/>
    <property type="project" value="InterPro"/>
</dbReference>
<name>A0A1Y2B0K3_9FUNG</name>
<evidence type="ECO:0000313" key="3">
    <source>
        <dbReference type="EMBL" id="ORY28378.1"/>
    </source>
</evidence>
<reference evidence="3 4" key="1">
    <citation type="submission" date="2016-07" db="EMBL/GenBank/DDBJ databases">
        <title>Pervasive Adenine N6-methylation of Active Genes in Fungi.</title>
        <authorList>
            <consortium name="DOE Joint Genome Institute"/>
            <person name="Mondo S.J."/>
            <person name="Dannebaum R.O."/>
            <person name="Kuo R.C."/>
            <person name="Labutti K."/>
            <person name="Haridas S."/>
            <person name="Kuo A."/>
            <person name="Salamov A."/>
            <person name="Ahrendt S.R."/>
            <person name="Lipzen A."/>
            <person name="Sullivan W."/>
            <person name="Andreopoulos W.B."/>
            <person name="Clum A."/>
            <person name="Lindquist E."/>
            <person name="Daum C."/>
            <person name="Ramamoorthy G.K."/>
            <person name="Gryganskyi A."/>
            <person name="Culley D."/>
            <person name="Magnuson J.K."/>
            <person name="James T.Y."/>
            <person name="O'Malley M.A."/>
            <person name="Stajich J.E."/>
            <person name="Spatafora J.W."/>
            <person name="Visel A."/>
            <person name="Grigoriev I.V."/>
        </authorList>
    </citation>
    <scope>NUCLEOTIDE SEQUENCE [LARGE SCALE GENOMIC DNA]</scope>
    <source>
        <strain evidence="3 4">JEL800</strain>
    </source>
</reference>
<sequence length="289" mass="32326">MGMKKKSLKKTLLASSAFQPKPKIAKKGGPVVAQSNAPKKLKNRNVRVPYSHDETMLLVGEGNFSFSNSLLSTIYVQAPENMTSTSYDSEEVVHEKYPDAKSHLTPLIESGVKVFHGVDARDLGKTKALKGKTFDVIVFNFPHVGLGIKDQDRNVMANQDLISGFFESALKFLKPSGEIHIALKNSVPYTLWNIKTLGANHGLSLRTKTPFVPETMYPLYAHRRTIGFDERLSTDDNEDLKRGAGDLVNCFTFAFWRKEYAQKQAESKQKKKKPAPTPKKDAEYQSDSE</sequence>
<dbReference type="InterPro" id="IPR019446">
    <property type="entry name" value="BMT5-like"/>
</dbReference>
<dbReference type="OrthoDB" id="273345at2759"/>